<reference evidence="2 3" key="1">
    <citation type="submission" date="2019-05" db="EMBL/GenBank/DDBJ databases">
        <title>Marivita sp. nov. isolated from sea sediment.</title>
        <authorList>
            <person name="Kim W."/>
        </authorList>
    </citation>
    <scope>NUCLEOTIDE SEQUENCE [LARGE SCALE GENOMIC DNA]</scope>
    <source>
        <strain evidence="2 3">CAU 1492</strain>
    </source>
</reference>
<dbReference type="Proteomes" id="UP001191082">
    <property type="component" value="Unassembled WGS sequence"/>
</dbReference>
<dbReference type="InterPro" id="IPR012674">
    <property type="entry name" value="Calycin"/>
</dbReference>
<gene>
    <name evidence="2" type="ORF">FGK64_07820</name>
</gene>
<sequence>MIARAAVGAVLLALAGCMPGGGGSPYRDAAAPIAATTRFEPARMAGRWDVVALFAEGDVAAPPPVTYAWDAAAEHLVVVPEADGPQARFAPLRVVAPGRLRPLGRDGVDDEIWVLWSDADYRTVVLSNRAGSFGQILNRGALAPDRLAAAREILDWYGFDLSLLRQVN</sequence>
<evidence type="ECO:0000313" key="3">
    <source>
        <dbReference type="Proteomes" id="UP001191082"/>
    </source>
</evidence>
<evidence type="ECO:0000313" key="2">
    <source>
        <dbReference type="EMBL" id="TMV12705.1"/>
    </source>
</evidence>
<dbReference type="PROSITE" id="PS51257">
    <property type="entry name" value="PROKAR_LIPOPROTEIN"/>
    <property type="match status" value="1"/>
</dbReference>
<feature type="chain" id="PRO_5045817517" evidence="1">
    <location>
        <begin position="16"/>
        <end position="168"/>
    </location>
</feature>
<comment type="caution">
    <text evidence="2">The sequence shown here is derived from an EMBL/GenBank/DDBJ whole genome shotgun (WGS) entry which is preliminary data.</text>
</comment>
<keyword evidence="1" id="KW-0732">Signal</keyword>
<feature type="signal peptide" evidence="1">
    <location>
        <begin position="1"/>
        <end position="15"/>
    </location>
</feature>
<dbReference type="EMBL" id="VCPC01000002">
    <property type="protein sequence ID" value="TMV12705.1"/>
    <property type="molecule type" value="Genomic_DNA"/>
</dbReference>
<organism evidence="2 3">
    <name type="scientific">Arenibacterium halophilum</name>
    <dbReference type="NCBI Taxonomy" id="2583821"/>
    <lineage>
        <taxon>Bacteria</taxon>
        <taxon>Pseudomonadati</taxon>
        <taxon>Pseudomonadota</taxon>
        <taxon>Alphaproteobacteria</taxon>
        <taxon>Rhodobacterales</taxon>
        <taxon>Paracoccaceae</taxon>
        <taxon>Arenibacterium</taxon>
    </lineage>
</organism>
<evidence type="ECO:0000256" key="1">
    <source>
        <dbReference type="SAM" id="SignalP"/>
    </source>
</evidence>
<proteinExistence type="predicted"/>
<protein>
    <submittedName>
        <fullName evidence="2">Lipocalin</fullName>
    </submittedName>
</protein>
<keyword evidence="3" id="KW-1185">Reference proteome</keyword>
<dbReference type="SUPFAM" id="SSF50814">
    <property type="entry name" value="Lipocalins"/>
    <property type="match status" value="1"/>
</dbReference>
<dbReference type="RefSeq" id="WP_138863259.1">
    <property type="nucleotide sequence ID" value="NZ_VCPC01000002.1"/>
</dbReference>
<accession>A0ABY2X8K7</accession>
<name>A0ABY2X8K7_9RHOB</name>